<dbReference type="AlphaFoldDB" id="A0A1H3YSR3"/>
<dbReference type="SUPFAM" id="SSF63829">
    <property type="entry name" value="Calcium-dependent phosphotriesterase"/>
    <property type="match status" value="1"/>
</dbReference>
<organism evidence="1 2">
    <name type="scientific">Psychroflexus halocasei</name>
    <dbReference type="NCBI Taxonomy" id="908615"/>
    <lineage>
        <taxon>Bacteria</taxon>
        <taxon>Pseudomonadati</taxon>
        <taxon>Bacteroidota</taxon>
        <taxon>Flavobacteriia</taxon>
        <taxon>Flavobacteriales</taxon>
        <taxon>Flavobacteriaceae</taxon>
        <taxon>Psychroflexus</taxon>
    </lineage>
</organism>
<dbReference type="STRING" id="908615.SAMN05421540_103242"/>
<keyword evidence="2" id="KW-1185">Reference proteome</keyword>
<evidence type="ECO:0000313" key="2">
    <source>
        <dbReference type="Proteomes" id="UP000198820"/>
    </source>
</evidence>
<dbReference type="Proteomes" id="UP000198820">
    <property type="component" value="Unassembled WGS sequence"/>
</dbReference>
<name>A0A1H3YSR3_9FLAO</name>
<sequence length="863" mass="96604">MKYYQLLLFLFITCASYSQNEAHNWYFGNRAGLSFETNPPTALDDGVLSTNEGCSSISTSAGQLLFYTDGRTVWNKLHQPMSNANYAPSTNYDGLHGDPSSTSSGLIVPHPTESHLYYVFTLDEPHHDNANAYPNQGPADENGNPTDTYSDVPFHEVPQDDDGFNNGLNYSLVDMTLDNGLGDVVDTQKNVHLVTYDVNDPEEIKYKASEKITAVRSSDCSSIWLITHFVDRFYAFKIDENGVDTNPVVSQAGPAVTTDNYRRAALGYMKASPNGQKIIVANNTMNYSQDQLNNDDGDGNVYLFDFDNTTGQVTNPLLLIDNVNAYGVAFSSSSNKTYAAINNLTIYQWDLEANVVKDSGTIISNDNFQKGALQLGPDGRIYVALINDSTLGVIKNPEESGLDANYTSSQLEGAINLGNNNSLFGLPPFIQSLFLDKIDIVNLDDFYTNEVNLCYDESFTLSYDNITGADYTWSKDDEVLNNETSENLEVNAPENVSFPYTAFYKLEVNKNDGSCPLVGTAKITFTAPPEFNEAEIYECDPVDSDLVFYDLNEANNQITENLDLTDISLDYKYYLNDNDAFNDENEITDFTNYQSLENNQVVVAKILSNNVCTSYANITLKRSESPQLADDLEVIYCKNSYPETISLTSGIQDNEINNFSYEWSTGENSESIEINTNGSYSVIITDNITGCSAIRNYEVSYSSTPEYSIQIKEAQVSSNQIIIILSDNNFGEYEYAIGTPDNFQDSPIFENLRAGIYDIFIRDKSGCGIVSDRVGLLGIPQSFTPNEDNYNDFWRLNGVIATDHRIAKIYIFDRYGKHLFSFKPGEQGWDGTYKNEKMPSNDYWYRIEMIDGEIFRGNFTLKR</sequence>
<proteinExistence type="predicted"/>
<reference evidence="1 2" key="1">
    <citation type="submission" date="2016-10" db="EMBL/GenBank/DDBJ databases">
        <authorList>
            <person name="de Groot N.N."/>
        </authorList>
    </citation>
    <scope>NUCLEOTIDE SEQUENCE [LARGE SCALE GENOMIC DNA]</scope>
    <source>
        <strain evidence="1 2">DSM 23581</strain>
    </source>
</reference>
<dbReference type="NCBIfam" id="TIGR04131">
    <property type="entry name" value="Bac_Flav_CTERM"/>
    <property type="match status" value="1"/>
</dbReference>
<protein>
    <submittedName>
        <fullName evidence="1">Gliding motility-associated C-terminal domain-containing protein</fullName>
    </submittedName>
</protein>
<dbReference type="EMBL" id="FNQF01000003">
    <property type="protein sequence ID" value="SEA14447.1"/>
    <property type="molecule type" value="Genomic_DNA"/>
</dbReference>
<dbReference type="RefSeq" id="WP_093240951.1">
    <property type="nucleotide sequence ID" value="NZ_FNQF01000003.1"/>
</dbReference>
<gene>
    <name evidence="1" type="ORF">SAMN05421540_103242</name>
</gene>
<dbReference type="Pfam" id="PF13585">
    <property type="entry name" value="CHU_C"/>
    <property type="match status" value="1"/>
</dbReference>
<dbReference type="InterPro" id="IPR026341">
    <property type="entry name" value="T9SS_type_B"/>
</dbReference>
<evidence type="ECO:0000313" key="1">
    <source>
        <dbReference type="EMBL" id="SEA14447.1"/>
    </source>
</evidence>
<accession>A0A1H3YSR3</accession>